<dbReference type="GO" id="GO:0015297">
    <property type="term" value="F:antiporter activity"/>
    <property type="evidence" value="ECO:0007669"/>
    <property type="project" value="InterPro"/>
</dbReference>
<feature type="transmembrane region" description="Helical" evidence="6">
    <location>
        <begin position="80"/>
        <end position="102"/>
    </location>
</feature>
<proteinExistence type="inferred from homology"/>
<accession>A0A835LWE6</accession>
<dbReference type="GO" id="GO:0042910">
    <property type="term" value="F:xenobiotic transmembrane transporter activity"/>
    <property type="evidence" value="ECO:0007669"/>
    <property type="project" value="InterPro"/>
</dbReference>
<keyword evidence="3 6" id="KW-0812">Transmembrane</keyword>
<keyword evidence="4 6" id="KW-1133">Transmembrane helix</keyword>
<organism evidence="7 8">
    <name type="scientific">Coptis chinensis</name>
    <dbReference type="NCBI Taxonomy" id="261450"/>
    <lineage>
        <taxon>Eukaryota</taxon>
        <taxon>Viridiplantae</taxon>
        <taxon>Streptophyta</taxon>
        <taxon>Embryophyta</taxon>
        <taxon>Tracheophyta</taxon>
        <taxon>Spermatophyta</taxon>
        <taxon>Magnoliopsida</taxon>
        <taxon>Ranunculales</taxon>
        <taxon>Ranunculaceae</taxon>
        <taxon>Coptidoideae</taxon>
        <taxon>Coptis</taxon>
    </lineage>
</organism>
<dbReference type="InterPro" id="IPR044644">
    <property type="entry name" value="DinF-like"/>
</dbReference>
<keyword evidence="5 6" id="KW-0472">Membrane</keyword>
<comment type="subcellular location">
    <subcellularLocation>
        <location evidence="1">Membrane</location>
        <topology evidence="1">Multi-pass membrane protein</topology>
    </subcellularLocation>
</comment>
<evidence type="ECO:0000256" key="1">
    <source>
        <dbReference type="ARBA" id="ARBA00004141"/>
    </source>
</evidence>
<reference evidence="7 8" key="1">
    <citation type="submission" date="2020-10" db="EMBL/GenBank/DDBJ databases">
        <title>The Coptis chinensis genome and diversification of protoberbering-type alkaloids.</title>
        <authorList>
            <person name="Wang B."/>
            <person name="Shu S."/>
            <person name="Song C."/>
            <person name="Liu Y."/>
        </authorList>
    </citation>
    <scope>NUCLEOTIDE SEQUENCE [LARGE SCALE GENOMIC DNA]</scope>
    <source>
        <strain evidence="7">HL-2020</strain>
        <tissue evidence="7">Leaf</tissue>
    </source>
</reference>
<keyword evidence="8" id="KW-1185">Reference proteome</keyword>
<dbReference type="PANTHER" id="PTHR42893">
    <property type="entry name" value="PROTEIN DETOXIFICATION 44, CHLOROPLASTIC-RELATED"/>
    <property type="match status" value="1"/>
</dbReference>
<dbReference type="PANTHER" id="PTHR42893:SF9">
    <property type="entry name" value="PROTEIN DETOXIFICATION 46, CHLOROPLASTIC"/>
    <property type="match status" value="1"/>
</dbReference>
<dbReference type="GO" id="GO:0016020">
    <property type="term" value="C:membrane"/>
    <property type="evidence" value="ECO:0007669"/>
    <property type="project" value="UniProtKB-SubCell"/>
</dbReference>
<name>A0A835LWE6_9MAGN</name>
<evidence type="ECO:0000256" key="2">
    <source>
        <dbReference type="ARBA" id="ARBA00010199"/>
    </source>
</evidence>
<sequence>MLAMSIHSQGLELPKVIVGNGFGMKEKGEEERIPQRLGDLSSEALDYIWILKSEWLLLRRAGSGISEVERWLEIKEIGLFAGRAVGLWICGPLMSLIDTVVIGQGSSLELAALGPGTVVCDYTSYVFMFLSIATSNMVATSIAREEKHKISILLFVGFTCGVGMLLLTKVMGAQILTAFTGPKNLSIVPAANTYVQI</sequence>
<evidence type="ECO:0000256" key="3">
    <source>
        <dbReference type="ARBA" id="ARBA00022692"/>
    </source>
</evidence>
<evidence type="ECO:0000256" key="6">
    <source>
        <dbReference type="SAM" id="Phobius"/>
    </source>
</evidence>
<evidence type="ECO:0000313" key="8">
    <source>
        <dbReference type="Proteomes" id="UP000631114"/>
    </source>
</evidence>
<gene>
    <name evidence="7" type="ORF">IFM89_019773</name>
</gene>
<evidence type="ECO:0000256" key="5">
    <source>
        <dbReference type="ARBA" id="ARBA00023136"/>
    </source>
</evidence>
<dbReference type="InterPro" id="IPR002528">
    <property type="entry name" value="MATE_fam"/>
</dbReference>
<dbReference type="Pfam" id="PF01554">
    <property type="entry name" value="MatE"/>
    <property type="match status" value="1"/>
</dbReference>
<evidence type="ECO:0000256" key="4">
    <source>
        <dbReference type="ARBA" id="ARBA00022989"/>
    </source>
</evidence>
<dbReference type="Proteomes" id="UP000631114">
    <property type="component" value="Unassembled WGS sequence"/>
</dbReference>
<feature type="transmembrane region" description="Helical" evidence="6">
    <location>
        <begin position="122"/>
        <end position="140"/>
    </location>
</feature>
<feature type="transmembrane region" description="Helical" evidence="6">
    <location>
        <begin position="152"/>
        <end position="176"/>
    </location>
</feature>
<dbReference type="OrthoDB" id="423427at2759"/>
<comment type="caution">
    <text evidence="7">The sequence shown here is derived from an EMBL/GenBank/DDBJ whole genome shotgun (WGS) entry which is preliminary data.</text>
</comment>
<protein>
    <submittedName>
        <fullName evidence="7">Uncharacterized protein</fullName>
    </submittedName>
</protein>
<dbReference type="AlphaFoldDB" id="A0A835LWE6"/>
<dbReference type="EMBL" id="JADFTS010000004">
    <property type="protein sequence ID" value="KAF9610045.1"/>
    <property type="molecule type" value="Genomic_DNA"/>
</dbReference>
<comment type="similarity">
    <text evidence="2">Belongs to the multi antimicrobial extrusion (MATE) (TC 2.A.66.1) family.</text>
</comment>
<evidence type="ECO:0000313" key="7">
    <source>
        <dbReference type="EMBL" id="KAF9610045.1"/>
    </source>
</evidence>